<dbReference type="Proteomes" id="UP001550850">
    <property type="component" value="Unassembled WGS sequence"/>
</dbReference>
<dbReference type="InterPro" id="IPR007995">
    <property type="entry name" value="DUF742"/>
</dbReference>
<feature type="region of interest" description="Disordered" evidence="1">
    <location>
        <begin position="1"/>
        <end position="23"/>
    </location>
</feature>
<keyword evidence="3" id="KW-1185">Reference proteome</keyword>
<protein>
    <submittedName>
        <fullName evidence="2">DUF742 domain-containing protein</fullName>
    </submittedName>
</protein>
<dbReference type="RefSeq" id="WP_108953060.1">
    <property type="nucleotide sequence ID" value="NZ_BEVZ01000002.1"/>
</dbReference>
<name>A0ABV2YPQ3_9ACTN</name>
<dbReference type="PANTHER" id="PTHR36221:SF1">
    <property type="entry name" value="DUF742 DOMAIN-CONTAINING PROTEIN"/>
    <property type="match status" value="1"/>
</dbReference>
<dbReference type="PANTHER" id="PTHR36221">
    <property type="entry name" value="DUF742 DOMAIN-CONTAINING PROTEIN"/>
    <property type="match status" value="1"/>
</dbReference>
<feature type="compositionally biased region" description="Basic and acidic residues" evidence="1">
    <location>
        <begin position="1"/>
        <end position="12"/>
    </location>
</feature>
<dbReference type="EMBL" id="JBEZUR010000067">
    <property type="protein sequence ID" value="MEU3557719.1"/>
    <property type="molecule type" value="Genomic_DNA"/>
</dbReference>
<evidence type="ECO:0000313" key="3">
    <source>
        <dbReference type="Proteomes" id="UP001550850"/>
    </source>
</evidence>
<sequence>MNRPGTDDRPDRLYTLTSGRSRPSREDLDLVTLIVAESGPTAGLSSELAAILRLCVHPTSVVEISAELGLPVSITKILVSDLLDAGRATARHPRYTASGRPELDPATLEKVLVGLRAL</sequence>
<comment type="caution">
    <text evidence="2">The sequence shown here is derived from an EMBL/GenBank/DDBJ whole genome shotgun (WGS) entry which is preliminary data.</text>
</comment>
<dbReference type="Pfam" id="PF05331">
    <property type="entry name" value="DUF742"/>
    <property type="match status" value="1"/>
</dbReference>
<gene>
    <name evidence="2" type="ORF">AB0E65_26440</name>
</gene>
<organism evidence="2 3">
    <name type="scientific">Streptomyces fragilis</name>
    <dbReference type="NCBI Taxonomy" id="67301"/>
    <lineage>
        <taxon>Bacteria</taxon>
        <taxon>Bacillati</taxon>
        <taxon>Actinomycetota</taxon>
        <taxon>Actinomycetes</taxon>
        <taxon>Kitasatosporales</taxon>
        <taxon>Streptomycetaceae</taxon>
        <taxon>Streptomyces</taxon>
    </lineage>
</organism>
<evidence type="ECO:0000256" key="1">
    <source>
        <dbReference type="SAM" id="MobiDB-lite"/>
    </source>
</evidence>
<accession>A0ABV2YPQ3</accession>
<proteinExistence type="predicted"/>
<reference evidence="2 3" key="1">
    <citation type="submission" date="2024-06" db="EMBL/GenBank/DDBJ databases">
        <title>The Natural Products Discovery Center: Release of the First 8490 Sequenced Strains for Exploring Actinobacteria Biosynthetic Diversity.</title>
        <authorList>
            <person name="Kalkreuter E."/>
            <person name="Kautsar S.A."/>
            <person name="Yang D."/>
            <person name="Bader C.D."/>
            <person name="Teijaro C.N."/>
            <person name="Fluegel L."/>
            <person name="Davis C.M."/>
            <person name="Simpson J.R."/>
            <person name="Lauterbach L."/>
            <person name="Steele A.D."/>
            <person name="Gui C."/>
            <person name="Meng S."/>
            <person name="Li G."/>
            <person name="Viehrig K."/>
            <person name="Ye F."/>
            <person name="Su P."/>
            <person name="Kiefer A.F."/>
            <person name="Nichols A."/>
            <person name="Cepeda A.J."/>
            <person name="Yan W."/>
            <person name="Fan B."/>
            <person name="Jiang Y."/>
            <person name="Adhikari A."/>
            <person name="Zheng C.-J."/>
            <person name="Schuster L."/>
            <person name="Cowan T.M."/>
            <person name="Smanski M.J."/>
            <person name="Chevrette M.G."/>
            <person name="De Carvalho L.P.S."/>
            <person name="Shen B."/>
        </authorList>
    </citation>
    <scope>NUCLEOTIDE SEQUENCE [LARGE SCALE GENOMIC DNA]</scope>
    <source>
        <strain evidence="2 3">NPDC038104</strain>
    </source>
</reference>
<evidence type="ECO:0000313" key="2">
    <source>
        <dbReference type="EMBL" id="MEU3557719.1"/>
    </source>
</evidence>